<dbReference type="InterPro" id="IPR020053">
    <property type="entry name" value="Ribosome-bd_factorA_CS"/>
</dbReference>
<dbReference type="STRING" id="57577.A0A2K3MSL2"/>
<dbReference type="PANTHER" id="PTHR33515:SF1">
    <property type="entry name" value="RIBOSOME-BINDING FACTOR A, CHLOROPLASTIC-RELATED"/>
    <property type="match status" value="1"/>
</dbReference>
<dbReference type="PANTHER" id="PTHR33515">
    <property type="entry name" value="RIBOSOME-BINDING FACTOR A, CHLOROPLASTIC-RELATED"/>
    <property type="match status" value="1"/>
</dbReference>
<feature type="signal peptide" evidence="2">
    <location>
        <begin position="1"/>
        <end position="23"/>
    </location>
</feature>
<dbReference type="GO" id="GO:0006364">
    <property type="term" value="P:rRNA processing"/>
    <property type="evidence" value="ECO:0007669"/>
    <property type="project" value="InterPro"/>
</dbReference>
<dbReference type="SUPFAM" id="SSF89919">
    <property type="entry name" value="Ribosome-binding factor A, RbfA"/>
    <property type="match status" value="1"/>
</dbReference>
<evidence type="ECO:0000313" key="3">
    <source>
        <dbReference type="EMBL" id="PNX93699.1"/>
    </source>
</evidence>
<gene>
    <name evidence="3" type="ORF">L195_g016855</name>
</gene>
<dbReference type="GO" id="GO:0043024">
    <property type="term" value="F:ribosomal small subunit binding"/>
    <property type="evidence" value="ECO:0007669"/>
    <property type="project" value="TreeGrafter"/>
</dbReference>
<name>A0A2K3MSL2_TRIPR</name>
<dbReference type="NCBIfam" id="TIGR00082">
    <property type="entry name" value="rbfA"/>
    <property type="match status" value="1"/>
</dbReference>
<comment type="caution">
    <text evidence="3">The sequence shown here is derived from an EMBL/GenBank/DDBJ whole genome shotgun (WGS) entry which is preliminary data.</text>
</comment>
<reference evidence="3 4" key="1">
    <citation type="journal article" date="2014" name="Am. J. Bot.">
        <title>Genome assembly and annotation for red clover (Trifolium pratense; Fabaceae).</title>
        <authorList>
            <person name="Istvanek J."/>
            <person name="Jaros M."/>
            <person name="Krenek A."/>
            <person name="Repkova J."/>
        </authorList>
    </citation>
    <scope>NUCLEOTIDE SEQUENCE [LARGE SCALE GENOMIC DNA]</scope>
    <source>
        <strain evidence="4">cv. Tatra</strain>
        <tissue evidence="3">Young leaves</tissue>
    </source>
</reference>
<feature type="compositionally biased region" description="Acidic residues" evidence="1">
    <location>
        <begin position="214"/>
        <end position="227"/>
    </location>
</feature>
<dbReference type="HAMAP" id="MF_00003">
    <property type="entry name" value="RbfA"/>
    <property type="match status" value="1"/>
</dbReference>
<organism evidence="3 4">
    <name type="scientific">Trifolium pratense</name>
    <name type="common">Red clover</name>
    <dbReference type="NCBI Taxonomy" id="57577"/>
    <lineage>
        <taxon>Eukaryota</taxon>
        <taxon>Viridiplantae</taxon>
        <taxon>Streptophyta</taxon>
        <taxon>Embryophyta</taxon>
        <taxon>Tracheophyta</taxon>
        <taxon>Spermatophyta</taxon>
        <taxon>Magnoliopsida</taxon>
        <taxon>eudicotyledons</taxon>
        <taxon>Gunneridae</taxon>
        <taxon>Pentapetalae</taxon>
        <taxon>rosids</taxon>
        <taxon>fabids</taxon>
        <taxon>Fabales</taxon>
        <taxon>Fabaceae</taxon>
        <taxon>Papilionoideae</taxon>
        <taxon>50 kb inversion clade</taxon>
        <taxon>NPAAA clade</taxon>
        <taxon>Hologalegina</taxon>
        <taxon>IRL clade</taxon>
        <taxon>Trifolieae</taxon>
        <taxon>Trifolium</taxon>
    </lineage>
</organism>
<dbReference type="Proteomes" id="UP000236291">
    <property type="component" value="Unassembled WGS sequence"/>
</dbReference>
<evidence type="ECO:0000313" key="4">
    <source>
        <dbReference type="Proteomes" id="UP000236291"/>
    </source>
</evidence>
<dbReference type="PROSITE" id="PS01319">
    <property type="entry name" value="RBFA"/>
    <property type="match status" value="1"/>
</dbReference>
<sequence length="234" mass="26197">MSTTQLLLLHTAFIPSLTPCCRCNNNNISTTTTATIIQTQFLTTKKAVTGSRRIIKCMANPKRVKMVAKQIRREIADMLITDNVLQFAVLPEASLGADSYLSSVTTITDVEITGDLQLAKVYVSVFGDERGKEMALAGLKAKAKYVRTQLGRRMKLRLTPEIRFIEDESFERGSRVIAILDKLKEEEESRTSQNIEQLDSSANQDESEQLNSSADEDDGDWDDDDHDEGIIYVK</sequence>
<dbReference type="Pfam" id="PF02033">
    <property type="entry name" value="RBFA"/>
    <property type="match status" value="1"/>
</dbReference>
<dbReference type="AlphaFoldDB" id="A0A2K3MSL2"/>
<accession>A0A2K3MSL2</accession>
<proteinExistence type="inferred from homology"/>
<dbReference type="InterPro" id="IPR023799">
    <property type="entry name" value="RbfA_dom_sf"/>
</dbReference>
<feature type="chain" id="PRO_5014408728" evidence="2">
    <location>
        <begin position="24"/>
        <end position="234"/>
    </location>
</feature>
<dbReference type="EMBL" id="ASHM01011745">
    <property type="protein sequence ID" value="PNX93699.1"/>
    <property type="molecule type" value="Genomic_DNA"/>
</dbReference>
<dbReference type="InterPro" id="IPR015946">
    <property type="entry name" value="KH_dom-like_a/b"/>
</dbReference>
<keyword evidence="2" id="KW-0732">Signal</keyword>
<protein>
    <submittedName>
        <fullName evidence="3">Putative ribosome-binding factor A chloroplastic-like</fullName>
    </submittedName>
</protein>
<feature type="region of interest" description="Disordered" evidence="1">
    <location>
        <begin position="186"/>
        <end position="234"/>
    </location>
</feature>
<reference evidence="3 4" key="2">
    <citation type="journal article" date="2017" name="Front. Plant Sci.">
        <title>Gene Classification and Mining of Molecular Markers Useful in Red Clover (Trifolium pratense) Breeding.</title>
        <authorList>
            <person name="Istvanek J."/>
            <person name="Dluhosova J."/>
            <person name="Dluhos P."/>
            <person name="Patkova L."/>
            <person name="Nedelnik J."/>
            <person name="Repkova J."/>
        </authorList>
    </citation>
    <scope>NUCLEOTIDE SEQUENCE [LARGE SCALE GENOMIC DNA]</scope>
    <source>
        <strain evidence="4">cv. Tatra</strain>
        <tissue evidence="3">Young leaves</tissue>
    </source>
</reference>
<evidence type="ECO:0000256" key="1">
    <source>
        <dbReference type="SAM" id="MobiDB-lite"/>
    </source>
</evidence>
<dbReference type="InterPro" id="IPR000238">
    <property type="entry name" value="RbfA"/>
</dbReference>
<feature type="compositionally biased region" description="Polar residues" evidence="1">
    <location>
        <begin position="191"/>
        <end position="213"/>
    </location>
</feature>
<evidence type="ECO:0000256" key="2">
    <source>
        <dbReference type="SAM" id="SignalP"/>
    </source>
</evidence>
<dbReference type="Gene3D" id="3.30.300.20">
    <property type="match status" value="1"/>
</dbReference>